<reference evidence="2" key="1">
    <citation type="submission" date="2017-06" db="EMBL/GenBank/DDBJ databases">
        <title>Genome analysis of Fimbriiglobus ruber SP5, the first member of the order Planctomycetales with confirmed chitinolytic capability.</title>
        <authorList>
            <person name="Ravin N.V."/>
            <person name="Rakitin A.L."/>
            <person name="Ivanova A.A."/>
            <person name="Beletsky A.V."/>
            <person name="Kulichevskaya I.S."/>
            <person name="Mardanov A.V."/>
            <person name="Dedysh S.N."/>
        </authorList>
    </citation>
    <scope>NUCLEOTIDE SEQUENCE [LARGE SCALE GENOMIC DNA]</scope>
    <source>
        <strain evidence="2">SP5</strain>
    </source>
</reference>
<gene>
    <name evidence="1" type="ORF">FRUB_08671</name>
</gene>
<dbReference type="EMBL" id="NIDE01000017">
    <property type="protein sequence ID" value="OWK36108.1"/>
    <property type="molecule type" value="Genomic_DNA"/>
</dbReference>
<dbReference type="Proteomes" id="UP000214646">
    <property type="component" value="Unassembled WGS sequence"/>
</dbReference>
<protein>
    <submittedName>
        <fullName evidence="1">Putative chaperonin</fullName>
    </submittedName>
</protein>
<keyword evidence="2" id="KW-1185">Reference proteome</keyword>
<proteinExistence type="predicted"/>
<evidence type="ECO:0000313" key="1">
    <source>
        <dbReference type="EMBL" id="OWK36108.1"/>
    </source>
</evidence>
<evidence type="ECO:0000313" key="2">
    <source>
        <dbReference type="Proteomes" id="UP000214646"/>
    </source>
</evidence>
<name>A0A225DC54_9BACT</name>
<sequence>MTPPPLVDASGCSFPLDRLLATGGEGAVYTLPNDPDRVAKIYHKPPTAQTVEKLTAMVGLVNPDLLTVAAWPCQLLTGAGSRQVVGFVMPRLIDYQEL</sequence>
<comment type="caution">
    <text evidence="1">The sequence shown here is derived from an EMBL/GenBank/DDBJ whole genome shotgun (WGS) entry which is preliminary data.</text>
</comment>
<organism evidence="1 2">
    <name type="scientific">Fimbriiglobus ruber</name>
    <dbReference type="NCBI Taxonomy" id="1908690"/>
    <lineage>
        <taxon>Bacteria</taxon>
        <taxon>Pseudomonadati</taxon>
        <taxon>Planctomycetota</taxon>
        <taxon>Planctomycetia</taxon>
        <taxon>Gemmatales</taxon>
        <taxon>Gemmataceae</taxon>
        <taxon>Fimbriiglobus</taxon>
    </lineage>
</organism>
<dbReference type="RefSeq" id="WP_238602958.1">
    <property type="nucleotide sequence ID" value="NZ_NIDE01000017.1"/>
</dbReference>
<dbReference type="AlphaFoldDB" id="A0A225DC54"/>
<accession>A0A225DC54</accession>